<dbReference type="KEGG" id="kra:Krad_2020"/>
<dbReference type="STRING" id="266940.Krad_2020"/>
<dbReference type="HOGENOM" id="CLU_862703_0_0_11"/>
<dbReference type="Proteomes" id="UP000001116">
    <property type="component" value="Chromosome"/>
</dbReference>
<feature type="region of interest" description="Disordered" evidence="1">
    <location>
        <begin position="110"/>
        <end position="155"/>
    </location>
</feature>
<feature type="compositionally biased region" description="Basic residues" evidence="1">
    <location>
        <begin position="59"/>
        <end position="74"/>
    </location>
</feature>
<feature type="region of interest" description="Disordered" evidence="1">
    <location>
        <begin position="1"/>
        <end position="89"/>
    </location>
</feature>
<evidence type="ECO:0000313" key="3">
    <source>
        <dbReference type="Proteomes" id="UP000001116"/>
    </source>
</evidence>
<gene>
    <name evidence="2" type="ordered locus">Krad_2020</name>
</gene>
<organism evidence="2 3">
    <name type="scientific">Kineococcus radiotolerans (strain ATCC BAA-149 / DSM 14245 / SRS30216)</name>
    <dbReference type="NCBI Taxonomy" id="266940"/>
    <lineage>
        <taxon>Bacteria</taxon>
        <taxon>Bacillati</taxon>
        <taxon>Actinomycetota</taxon>
        <taxon>Actinomycetes</taxon>
        <taxon>Kineosporiales</taxon>
        <taxon>Kineosporiaceae</taxon>
        <taxon>Kineococcus</taxon>
    </lineage>
</organism>
<accession>A6W9L6</accession>
<proteinExistence type="predicted"/>
<protein>
    <submittedName>
        <fullName evidence="2">Uncharacterized protein</fullName>
    </submittedName>
</protein>
<evidence type="ECO:0000256" key="1">
    <source>
        <dbReference type="SAM" id="MobiDB-lite"/>
    </source>
</evidence>
<evidence type="ECO:0000313" key="2">
    <source>
        <dbReference type="EMBL" id="ABS03505.1"/>
    </source>
</evidence>
<dbReference type="EMBL" id="CP000750">
    <property type="protein sequence ID" value="ABS03505.1"/>
    <property type="molecule type" value="Genomic_DNA"/>
</dbReference>
<name>A6W9L6_KINRD</name>
<feature type="compositionally biased region" description="Gly residues" evidence="1">
    <location>
        <begin position="144"/>
        <end position="155"/>
    </location>
</feature>
<dbReference type="AlphaFoldDB" id="A6W9L6"/>
<keyword evidence="3" id="KW-1185">Reference proteome</keyword>
<reference evidence="3" key="1">
    <citation type="journal article" date="2008" name="PLoS ONE">
        <title>Survival in nuclear waste, extreme resistance, and potential applications gleaned from the genome sequence of Kineococcus radiotolerans SRS30216.</title>
        <authorList>
            <person name="Bagwell C.E."/>
            <person name="Bhat S."/>
            <person name="Hawkins G.M."/>
            <person name="Smith B.W."/>
            <person name="Biswas T."/>
            <person name="Hoover T.R."/>
            <person name="Saunders E."/>
            <person name="Han C.S."/>
            <person name="Tsodikov O.V."/>
            <person name="Shimkets L.J."/>
        </authorList>
    </citation>
    <scope>NUCLEOTIDE SEQUENCE [LARGE SCALE GENOMIC DNA]</scope>
    <source>
        <strain evidence="3">ATCC BAA-149 / DSM 14245 / SRS30216</strain>
    </source>
</reference>
<sequence>MSDLCPARRGRRRRGSGRCSENTPETVGNPRSRGRAGAVDDGWTTCDAGFPEPPVRCGQRFRRNPHPSRRRVVQRHGGSPPVPDERGLGASRCAADRGAGVDPEAGIGFAGVSPADATRGRAAGRPFPAPDVSRQADPGHRRPPGGGARGCGSGGMRVAVPAPDSEVSPATPGGTVKKSTARLATALTAGAAGVAGLALATGSVPGVERLGPRLAQAQGHVDRDVHDRPAEVPAADLPDWARAGTSTVTVVREADGADGAGAAVRADLAVPAGFVLPDSCTDVEHVGIPFDGGDDWPDSRGPGERCGPWSVVVAQGHLYVWR</sequence>